<evidence type="ECO:0000256" key="6">
    <source>
        <dbReference type="ARBA" id="ARBA00022692"/>
    </source>
</evidence>
<keyword evidence="8 14" id="KW-0472">Membrane</keyword>
<comment type="similarity">
    <text evidence="10">Belongs to the methyl-accepting chemotaxis (MCP) protein family.</text>
</comment>
<keyword evidence="3" id="KW-0488">Methylation</keyword>
<dbReference type="SMART" id="SM00283">
    <property type="entry name" value="MA"/>
    <property type="match status" value="1"/>
</dbReference>
<evidence type="ECO:0000259" key="16">
    <source>
        <dbReference type="PROSITE" id="PS50885"/>
    </source>
</evidence>
<sequence>MLKLLRNFRISQVINGVLLCFLVFLAVVASLGWMASRSASETLTTLDRINVDQLNEINRADSLMTGALVDLQSASGHFLMGRTSQADASLEAAQDQLDRAEARFEAFAAVPAAGEGAAMAEAVETSFGEMLALVREGHGLLDEVDTQAFAQLRQRMAEPQQALEAALTEFVRYADARGETMMAGHQATQSRYSLIGGAILAVAVAMMVLLYLGLRRILVVPLRQAVINLERIAKADLTGEIKVLSRNEIGQLFAAMRDMQASLAGIVGDVREGSEAIHGRAREITSGNADLSSRTEQQAASLEETASSMEQITATVRQNADNARQANGLAQEATHTAERGGEVVQQVVQTMHGIAGSSQKVADITGVIDSIAFQTNILALNASVEAARAGEQGRGFAVVAGEVRQLASRSADAAKEIKALIEGSVSQVQEGSALVEQAGSTMEEVVNSVRRVTDIMDEISAASQEQSDGIEQVSQAVGQMDQVTQQNASLVQQAATAATELEEQATRLERAMATFRLAGAAPAALPTGGASAPASPSAPEPASPRPAPARREPAEALAEDDWEEF</sequence>
<dbReference type="InterPro" id="IPR004090">
    <property type="entry name" value="Chemotax_Me-accpt_rcpt"/>
</dbReference>
<dbReference type="PANTHER" id="PTHR43531">
    <property type="entry name" value="PROTEIN ICFG"/>
    <property type="match status" value="1"/>
</dbReference>
<dbReference type="Pfam" id="PF00672">
    <property type="entry name" value="HAMP"/>
    <property type="match status" value="1"/>
</dbReference>
<dbReference type="SUPFAM" id="SSF47170">
    <property type="entry name" value="Aspartate receptor, ligand-binding domain"/>
    <property type="match status" value="1"/>
</dbReference>
<evidence type="ECO:0000313" key="17">
    <source>
        <dbReference type="EMBL" id="MDR5866901.1"/>
    </source>
</evidence>
<evidence type="ECO:0000256" key="12">
    <source>
        <dbReference type="SAM" id="Coils"/>
    </source>
</evidence>
<dbReference type="Proteomes" id="UP001264519">
    <property type="component" value="Unassembled WGS sequence"/>
</dbReference>
<dbReference type="PANTHER" id="PTHR43531:SF14">
    <property type="entry name" value="METHYL-ACCEPTING CHEMOTAXIS PROTEIN I-RELATED"/>
    <property type="match status" value="1"/>
</dbReference>
<keyword evidence="12" id="KW-0175">Coiled coil</keyword>
<feature type="coiled-coil region" evidence="12">
    <location>
        <begin position="83"/>
        <end position="110"/>
    </location>
</feature>
<protein>
    <submittedName>
        <fullName evidence="17">Methyl-accepting chemotaxis protein</fullName>
    </submittedName>
</protein>
<feature type="transmembrane region" description="Helical" evidence="14">
    <location>
        <begin position="192"/>
        <end position="214"/>
    </location>
</feature>
<evidence type="ECO:0000256" key="2">
    <source>
        <dbReference type="ARBA" id="ARBA00022475"/>
    </source>
</evidence>
<feature type="domain" description="HAMP" evidence="16">
    <location>
        <begin position="216"/>
        <end position="268"/>
    </location>
</feature>
<evidence type="ECO:0000256" key="13">
    <source>
        <dbReference type="SAM" id="MobiDB-lite"/>
    </source>
</evidence>
<name>A0ABU1G1V4_9GAMM</name>
<organism evidence="17 18">
    <name type="scientific">Halomonas koreensis</name>
    <dbReference type="NCBI Taxonomy" id="245385"/>
    <lineage>
        <taxon>Bacteria</taxon>
        <taxon>Pseudomonadati</taxon>
        <taxon>Pseudomonadota</taxon>
        <taxon>Gammaproteobacteria</taxon>
        <taxon>Oceanospirillales</taxon>
        <taxon>Halomonadaceae</taxon>
        <taxon>Halomonas</taxon>
    </lineage>
</organism>
<dbReference type="PRINTS" id="PR00260">
    <property type="entry name" value="CHEMTRNSDUCR"/>
</dbReference>
<dbReference type="InterPro" id="IPR004089">
    <property type="entry name" value="MCPsignal_dom"/>
</dbReference>
<dbReference type="RefSeq" id="WP_309652499.1">
    <property type="nucleotide sequence ID" value="NZ_JARWAK010000006.1"/>
</dbReference>
<evidence type="ECO:0000259" key="15">
    <source>
        <dbReference type="PROSITE" id="PS50111"/>
    </source>
</evidence>
<evidence type="ECO:0000256" key="7">
    <source>
        <dbReference type="ARBA" id="ARBA00022989"/>
    </source>
</evidence>
<keyword evidence="9 11" id="KW-0807">Transducer</keyword>
<accession>A0ABU1G1V4</accession>
<reference evidence="17 18" key="1">
    <citation type="submission" date="2023-04" db="EMBL/GenBank/DDBJ databases">
        <title>A long-awaited taxogenomic arrangement of the family Halomonadaceae.</title>
        <authorList>
            <person name="De La Haba R."/>
            <person name="Chuvochina M."/>
            <person name="Wittouck S."/>
            <person name="Arahal D.R."/>
            <person name="Sanchez-Porro C."/>
            <person name="Hugenholtz P."/>
            <person name="Ventosa A."/>
        </authorList>
    </citation>
    <scope>NUCLEOTIDE SEQUENCE [LARGE SCALE GENOMIC DNA]</scope>
    <source>
        <strain evidence="17 18">DSM 23530</strain>
    </source>
</reference>
<feature type="region of interest" description="Disordered" evidence="13">
    <location>
        <begin position="523"/>
        <end position="565"/>
    </location>
</feature>
<dbReference type="InterPro" id="IPR003122">
    <property type="entry name" value="Tar_rcpt_lig-bd"/>
</dbReference>
<dbReference type="InterPro" id="IPR035440">
    <property type="entry name" value="4HB_MCP_dom_sf"/>
</dbReference>
<keyword evidence="6 14" id="KW-0812">Transmembrane</keyword>
<proteinExistence type="inferred from homology"/>
<evidence type="ECO:0000256" key="1">
    <source>
        <dbReference type="ARBA" id="ARBA00004429"/>
    </source>
</evidence>
<dbReference type="CDD" id="cd11386">
    <property type="entry name" value="MCP_signal"/>
    <property type="match status" value="1"/>
</dbReference>
<dbReference type="InterPro" id="IPR003660">
    <property type="entry name" value="HAMP_dom"/>
</dbReference>
<dbReference type="Gene3D" id="1.10.287.950">
    <property type="entry name" value="Methyl-accepting chemotaxis protein"/>
    <property type="match status" value="1"/>
</dbReference>
<comment type="caution">
    <text evidence="17">The sequence shown here is derived from an EMBL/GenBank/DDBJ whole genome shotgun (WGS) entry which is preliminary data.</text>
</comment>
<evidence type="ECO:0000256" key="4">
    <source>
        <dbReference type="ARBA" id="ARBA00022500"/>
    </source>
</evidence>
<keyword evidence="5" id="KW-0997">Cell inner membrane</keyword>
<dbReference type="SUPFAM" id="SSF58104">
    <property type="entry name" value="Methyl-accepting chemotaxis protein (MCP) signaling domain"/>
    <property type="match status" value="1"/>
</dbReference>
<feature type="compositionally biased region" description="Low complexity" evidence="13">
    <location>
        <begin position="523"/>
        <end position="535"/>
    </location>
</feature>
<dbReference type="PROSITE" id="PS50885">
    <property type="entry name" value="HAMP"/>
    <property type="match status" value="1"/>
</dbReference>
<feature type="coiled-coil region" evidence="12">
    <location>
        <begin position="491"/>
        <end position="518"/>
    </location>
</feature>
<dbReference type="Pfam" id="PF02203">
    <property type="entry name" value="TarH"/>
    <property type="match status" value="1"/>
</dbReference>
<dbReference type="CDD" id="cd06225">
    <property type="entry name" value="HAMP"/>
    <property type="match status" value="1"/>
</dbReference>
<dbReference type="Gene3D" id="1.20.120.30">
    <property type="entry name" value="Aspartate receptor, ligand-binding domain"/>
    <property type="match status" value="1"/>
</dbReference>
<evidence type="ECO:0000313" key="18">
    <source>
        <dbReference type="Proteomes" id="UP001264519"/>
    </source>
</evidence>
<feature type="domain" description="Methyl-accepting transducer" evidence="15">
    <location>
        <begin position="273"/>
        <end position="502"/>
    </location>
</feature>
<dbReference type="Pfam" id="PF00015">
    <property type="entry name" value="MCPsignal"/>
    <property type="match status" value="1"/>
</dbReference>
<evidence type="ECO:0000256" key="8">
    <source>
        <dbReference type="ARBA" id="ARBA00023136"/>
    </source>
</evidence>
<evidence type="ECO:0000256" key="14">
    <source>
        <dbReference type="SAM" id="Phobius"/>
    </source>
</evidence>
<evidence type="ECO:0000256" key="10">
    <source>
        <dbReference type="ARBA" id="ARBA00029447"/>
    </source>
</evidence>
<dbReference type="SMART" id="SM00304">
    <property type="entry name" value="HAMP"/>
    <property type="match status" value="1"/>
</dbReference>
<keyword evidence="18" id="KW-1185">Reference proteome</keyword>
<keyword evidence="2" id="KW-1003">Cell membrane</keyword>
<keyword evidence="4" id="KW-0145">Chemotaxis</keyword>
<evidence type="ECO:0000256" key="5">
    <source>
        <dbReference type="ARBA" id="ARBA00022519"/>
    </source>
</evidence>
<feature type="compositionally biased region" description="Pro residues" evidence="13">
    <location>
        <begin position="536"/>
        <end position="547"/>
    </location>
</feature>
<comment type="subcellular location">
    <subcellularLocation>
        <location evidence="1">Cell inner membrane</location>
        <topology evidence="1">Multi-pass membrane protein</topology>
    </subcellularLocation>
</comment>
<dbReference type="EMBL" id="JARWAK010000006">
    <property type="protein sequence ID" value="MDR5866901.1"/>
    <property type="molecule type" value="Genomic_DNA"/>
</dbReference>
<evidence type="ECO:0000256" key="11">
    <source>
        <dbReference type="PROSITE-ProRule" id="PRU00284"/>
    </source>
</evidence>
<dbReference type="InterPro" id="IPR051310">
    <property type="entry name" value="MCP_chemotaxis"/>
</dbReference>
<dbReference type="PROSITE" id="PS50111">
    <property type="entry name" value="CHEMOTAXIS_TRANSDUC_2"/>
    <property type="match status" value="1"/>
</dbReference>
<evidence type="ECO:0000256" key="3">
    <source>
        <dbReference type="ARBA" id="ARBA00022481"/>
    </source>
</evidence>
<gene>
    <name evidence="17" type="ORF">QC818_08905</name>
</gene>
<evidence type="ECO:0000256" key="9">
    <source>
        <dbReference type="ARBA" id="ARBA00023224"/>
    </source>
</evidence>
<keyword evidence="7 14" id="KW-1133">Transmembrane helix</keyword>